<protein>
    <submittedName>
        <fullName evidence="2">Uncharacterized protein</fullName>
    </submittedName>
</protein>
<organism evidence="2">
    <name type="scientific">Arion vulgaris</name>
    <dbReference type="NCBI Taxonomy" id="1028688"/>
    <lineage>
        <taxon>Eukaryota</taxon>
        <taxon>Metazoa</taxon>
        <taxon>Spiralia</taxon>
        <taxon>Lophotrochozoa</taxon>
        <taxon>Mollusca</taxon>
        <taxon>Gastropoda</taxon>
        <taxon>Heterobranchia</taxon>
        <taxon>Euthyneura</taxon>
        <taxon>Panpulmonata</taxon>
        <taxon>Eupulmonata</taxon>
        <taxon>Stylommatophora</taxon>
        <taxon>Helicina</taxon>
        <taxon>Arionoidea</taxon>
        <taxon>Arionidae</taxon>
        <taxon>Arion</taxon>
    </lineage>
</organism>
<feature type="region of interest" description="Disordered" evidence="1">
    <location>
        <begin position="1"/>
        <end position="98"/>
    </location>
</feature>
<proteinExistence type="predicted"/>
<accession>A0A0B6Z3G0</accession>
<dbReference type="EMBL" id="HACG01016294">
    <property type="protein sequence ID" value="CEK63159.1"/>
    <property type="molecule type" value="Transcribed_RNA"/>
</dbReference>
<dbReference type="AlphaFoldDB" id="A0A0B6Z3G0"/>
<evidence type="ECO:0000313" key="2">
    <source>
        <dbReference type="EMBL" id="CEK63159.1"/>
    </source>
</evidence>
<sequence>DKLDSSIDYDQSLDRSYSKRRPKHSDHRKHRSDREQETHDDLRDQSEKKTYDIDDDTRQRRHHRNEDMETHSKRFTDRGDLINSLDRRSRVTHASKNI</sequence>
<feature type="compositionally biased region" description="Basic and acidic residues" evidence="1">
    <location>
        <begin position="32"/>
        <end position="89"/>
    </location>
</feature>
<reference evidence="2" key="1">
    <citation type="submission" date="2014-12" db="EMBL/GenBank/DDBJ databases">
        <title>Insight into the proteome of Arion vulgaris.</title>
        <authorList>
            <person name="Aradska J."/>
            <person name="Bulat T."/>
            <person name="Smidak R."/>
            <person name="Sarate P."/>
            <person name="Gangsoo J."/>
            <person name="Sialana F."/>
            <person name="Bilban M."/>
            <person name="Lubec G."/>
        </authorList>
    </citation>
    <scope>NUCLEOTIDE SEQUENCE</scope>
    <source>
        <tissue evidence="2">Skin</tissue>
    </source>
</reference>
<feature type="non-terminal residue" evidence="2">
    <location>
        <position position="1"/>
    </location>
</feature>
<gene>
    <name evidence="2" type="primary">ORF47379</name>
</gene>
<name>A0A0B6Z3G0_9EUPU</name>
<feature type="non-terminal residue" evidence="2">
    <location>
        <position position="98"/>
    </location>
</feature>
<feature type="compositionally biased region" description="Basic residues" evidence="1">
    <location>
        <begin position="18"/>
        <end position="31"/>
    </location>
</feature>
<evidence type="ECO:0000256" key="1">
    <source>
        <dbReference type="SAM" id="MobiDB-lite"/>
    </source>
</evidence>